<dbReference type="Proteomes" id="UP001597480">
    <property type="component" value="Unassembled WGS sequence"/>
</dbReference>
<comment type="caution">
    <text evidence="3">The sequence shown here is derived from an EMBL/GenBank/DDBJ whole genome shotgun (WGS) entry which is preliminary data.</text>
</comment>
<dbReference type="EMBL" id="JBHUMD010000007">
    <property type="protein sequence ID" value="MFD2601610.1"/>
    <property type="molecule type" value="Genomic_DNA"/>
</dbReference>
<proteinExistence type="predicted"/>
<dbReference type="PROSITE" id="PS51257">
    <property type="entry name" value="PROKAR_LIPOPROTEIN"/>
    <property type="match status" value="1"/>
</dbReference>
<keyword evidence="2" id="KW-0732">Signal</keyword>
<name>A0ABW5NS23_9FLAO</name>
<protein>
    <submittedName>
        <fullName evidence="3">Uncharacterized protein</fullName>
    </submittedName>
</protein>
<evidence type="ECO:0000256" key="2">
    <source>
        <dbReference type="SAM" id="SignalP"/>
    </source>
</evidence>
<gene>
    <name evidence="3" type="ORF">ACFSR3_06040</name>
</gene>
<evidence type="ECO:0000313" key="4">
    <source>
        <dbReference type="Proteomes" id="UP001597480"/>
    </source>
</evidence>
<sequence length="345" mass="38037">MKRKILLLPALLLFAFFSACDYEPVDIVTPEENIPENPSNPNPEVPETPEAPTAAEFNALHQEALENLKQEFTFDASQSVVTFTSEKGVQISLYPACLTKNGVAVTGSVDLEYIEVFNRGNMLTASKPTMGLMPNGEKGLLISGGEFYINATQDGVQLEMGCGMQLMVPTNLTGGQDNDMTIWFGAEDENGNVVWDEVNPDNPQGQQEAGVGAEGGNYYCYFNHFGWTNIDRFYSDPRPKTTIYVDVPEGYDDTNSKVFVAYVGETNALALLDVYDEDTELFSEHYGQIPIGLECYVIFVSEQDGEWVYAIKPVTIVADQIIVIDDTELDTITEAELIALIDALP</sequence>
<organism evidence="3 4">
    <name type="scientific">Flavobacterium suzhouense</name>
    <dbReference type="NCBI Taxonomy" id="1529638"/>
    <lineage>
        <taxon>Bacteria</taxon>
        <taxon>Pseudomonadati</taxon>
        <taxon>Bacteroidota</taxon>
        <taxon>Flavobacteriia</taxon>
        <taxon>Flavobacteriales</taxon>
        <taxon>Flavobacteriaceae</taxon>
        <taxon>Flavobacterium</taxon>
    </lineage>
</organism>
<accession>A0ABW5NS23</accession>
<reference evidence="4" key="1">
    <citation type="journal article" date="2019" name="Int. J. Syst. Evol. Microbiol.">
        <title>The Global Catalogue of Microorganisms (GCM) 10K type strain sequencing project: providing services to taxonomists for standard genome sequencing and annotation.</title>
        <authorList>
            <consortium name="The Broad Institute Genomics Platform"/>
            <consortium name="The Broad Institute Genome Sequencing Center for Infectious Disease"/>
            <person name="Wu L."/>
            <person name="Ma J."/>
        </authorList>
    </citation>
    <scope>NUCLEOTIDE SEQUENCE [LARGE SCALE GENOMIC DNA]</scope>
    <source>
        <strain evidence="4">KCTC 42107</strain>
    </source>
</reference>
<feature type="region of interest" description="Disordered" evidence="1">
    <location>
        <begin position="30"/>
        <end position="50"/>
    </location>
</feature>
<keyword evidence="4" id="KW-1185">Reference proteome</keyword>
<evidence type="ECO:0000256" key="1">
    <source>
        <dbReference type="SAM" id="MobiDB-lite"/>
    </source>
</evidence>
<evidence type="ECO:0000313" key="3">
    <source>
        <dbReference type="EMBL" id="MFD2601610.1"/>
    </source>
</evidence>
<feature type="chain" id="PRO_5046558934" evidence="2">
    <location>
        <begin position="22"/>
        <end position="345"/>
    </location>
</feature>
<feature type="signal peptide" evidence="2">
    <location>
        <begin position="1"/>
        <end position="21"/>
    </location>
</feature>
<dbReference type="RefSeq" id="WP_379820164.1">
    <property type="nucleotide sequence ID" value="NZ_JBHUMD010000007.1"/>
</dbReference>